<dbReference type="Proteomes" id="UP000826271">
    <property type="component" value="Unassembled WGS sequence"/>
</dbReference>
<feature type="compositionally biased region" description="Polar residues" evidence="1">
    <location>
        <begin position="192"/>
        <end position="215"/>
    </location>
</feature>
<keyword evidence="4" id="KW-1185">Reference proteome</keyword>
<dbReference type="Pfam" id="PF03732">
    <property type="entry name" value="Retrotrans_gag"/>
    <property type="match status" value="1"/>
</dbReference>
<evidence type="ECO:0000256" key="1">
    <source>
        <dbReference type="SAM" id="MobiDB-lite"/>
    </source>
</evidence>
<dbReference type="EMBL" id="WHWC01000005">
    <property type="protein sequence ID" value="KAG8382225.1"/>
    <property type="molecule type" value="Genomic_DNA"/>
</dbReference>
<gene>
    <name evidence="3" type="ORF">BUALT_Bualt05G0054600</name>
</gene>
<evidence type="ECO:0000313" key="3">
    <source>
        <dbReference type="EMBL" id="KAG8382225.1"/>
    </source>
</evidence>
<evidence type="ECO:0000313" key="4">
    <source>
        <dbReference type="Proteomes" id="UP000826271"/>
    </source>
</evidence>
<name>A0AAV6XSQ7_9LAMI</name>
<feature type="domain" description="Retrotransposon gag" evidence="2">
    <location>
        <begin position="62"/>
        <end position="131"/>
    </location>
</feature>
<reference evidence="3" key="1">
    <citation type="submission" date="2019-10" db="EMBL/GenBank/DDBJ databases">
        <authorList>
            <person name="Zhang R."/>
            <person name="Pan Y."/>
            <person name="Wang J."/>
            <person name="Ma R."/>
            <person name="Yu S."/>
        </authorList>
    </citation>
    <scope>NUCLEOTIDE SEQUENCE</scope>
    <source>
        <strain evidence="3">LA-IB0</strain>
        <tissue evidence="3">Leaf</tissue>
    </source>
</reference>
<accession>A0AAV6XSQ7</accession>
<dbReference type="AlphaFoldDB" id="A0AAV6XSQ7"/>
<evidence type="ECO:0000259" key="2">
    <source>
        <dbReference type="Pfam" id="PF03732"/>
    </source>
</evidence>
<feature type="region of interest" description="Disordered" evidence="1">
    <location>
        <begin position="167"/>
        <end position="229"/>
    </location>
</feature>
<protein>
    <recommendedName>
        <fullName evidence="2">Retrotransposon gag domain-containing protein</fullName>
    </recommendedName>
</protein>
<dbReference type="InterPro" id="IPR005162">
    <property type="entry name" value="Retrotrans_gag_dom"/>
</dbReference>
<organism evidence="3 4">
    <name type="scientific">Buddleja alternifolia</name>
    <dbReference type="NCBI Taxonomy" id="168488"/>
    <lineage>
        <taxon>Eukaryota</taxon>
        <taxon>Viridiplantae</taxon>
        <taxon>Streptophyta</taxon>
        <taxon>Embryophyta</taxon>
        <taxon>Tracheophyta</taxon>
        <taxon>Spermatophyta</taxon>
        <taxon>Magnoliopsida</taxon>
        <taxon>eudicotyledons</taxon>
        <taxon>Gunneridae</taxon>
        <taxon>Pentapetalae</taxon>
        <taxon>asterids</taxon>
        <taxon>lamiids</taxon>
        <taxon>Lamiales</taxon>
        <taxon>Scrophulariaceae</taxon>
        <taxon>Buddlejeae</taxon>
        <taxon>Buddleja</taxon>
    </lineage>
</organism>
<sequence>MGLEMDHLKKQWKEDLNLKISMGLLRGNPDIICPPNVPLLNPYIQWRGPARLDIQVYIKARLTRDLPSWDTYVRALNDRFGTQLYENPMSELMNLRQMGSVKEYLDQFDELPNHVDLYETYVISYFLVGLKSDIAIQVSMFNAKSLQDAISLAKLQEHAPLLTKRGNNFPITAARPPLPNHKPPLLPTPKPYNSTNSSGPYSTSNSKPKFSTSLNPKPPSRSSRRLTPQ</sequence>
<proteinExistence type="predicted"/>
<comment type="caution">
    <text evidence="3">The sequence shown here is derived from an EMBL/GenBank/DDBJ whole genome shotgun (WGS) entry which is preliminary data.</text>
</comment>
<feature type="compositionally biased region" description="Pro residues" evidence="1">
    <location>
        <begin position="176"/>
        <end position="190"/>
    </location>
</feature>